<evidence type="ECO:0000313" key="3">
    <source>
        <dbReference type="Proteomes" id="UP000199517"/>
    </source>
</evidence>
<evidence type="ECO:0000313" key="2">
    <source>
        <dbReference type="EMBL" id="SFD46093.1"/>
    </source>
</evidence>
<keyword evidence="1" id="KW-0812">Transmembrane</keyword>
<dbReference type="InterPro" id="IPR047811">
    <property type="entry name" value="CytC_ox_assmbl_put"/>
</dbReference>
<gene>
    <name evidence="2" type="ORF">SAMN04489710_102232</name>
</gene>
<dbReference type="EMBL" id="FOMQ01000002">
    <property type="protein sequence ID" value="SFD46093.1"/>
    <property type="molecule type" value="Genomic_DNA"/>
</dbReference>
<keyword evidence="1" id="KW-0472">Membrane</keyword>
<dbReference type="RefSeq" id="WP_211322469.1">
    <property type="nucleotide sequence ID" value="NZ_FOMQ01000002.1"/>
</dbReference>
<keyword evidence="1" id="KW-1133">Transmembrane helix</keyword>
<dbReference type="NCBIfam" id="NF038351">
    <property type="entry name" value="cyt_ox_assem_30"/>
    <property type="match status" value="1"/>
</dbReference>
<reference evidence="3" key="1">
    <citation type="submission" date="2016-10" db="EMBL/GenBank/DDBJ databases">
        <authorList>
            <person name="Varghese N."/>
            <person name="Submissions S."/>
        </authorList>
    </citation>
    <scope>NUCLEOTIDE SEQUENCE [LARGE SCALE GENOMIC DNA]</scope>
    <source>
        <strain evidence="3">DSM 7481</strain>
    </source>
</reference>
<accession>A0A1I1SQD4</accession>
<name>A0A1I1SQD4_9BURK</name>
<feature type="transmembrane region" description="Helical" evidence="1">
    <location>
        <begin position="12"/>
        <end position="34"/>
    </location>
</feature>
<dbReference type="STRING" id="32040.SAMN04489710_102232"/>
<organism evidence="2 3">
    <name type="scientific">Paracidovorax konjaci</name>
    <dbReference type="NCBI Taxonomy" id="32040"/>
    <lineage>
        <taxon>Bacteria</taxon>
        <taxon>Pseudomonadati</taxon>
        <taxon>Pseudomonadota</taxon>
        <taxon>Betaproteobacteria</taxon>
        <taxon>Burkholderiales</taxon>
        <taxon>Comamonadaceae</taxon>
        <taxon>Paracidovorax</taxon>
    </lineage>
</organism>
<sequence length="36" mass="4053">MTPPDRKKANLRMGLILASIAVAFFVGFMVKMAWKL</sequence>
<dbReference type="AlphaFoldDB" id="A0A1I1SQD4"/>
<evidence type="ECO:0000256" key="1">
    <source>
        <dbReference type="SAM" id="Phobius"/>
    </source>
</evidence>
<keyword evidence="3" id="KW-1185">Reference proteome</keyword>
<proteinExistence type="predicted"/>
<protein>
    <submittedName>
        <fullName evidence="2">Uncharacterized protein</fullName>
    </submittedName>
</protein>
<dbReference type="Proteomes" id="UP000199517">
    <property type="component" value="Unassembled WGS sequence"/>
</dbReference>